<dbReference type="HOGENOM" id="CLU_000022_60_3_1"/>
<dbReference type="GO" id="GO:0005737">
    <property type="term" value="C:cytoplasm"/>
    <property type="evidence" value="ECO:0007669"/>
    <property type="project" value="TreeGrafter"/>
</dbReference>
<reference evidence="7" key="2">
    <citation type="submission" date="2015-01" db="EMBL/GenBank/DDBJ databases">
        <title>Evolutionary Origins and Diversification of the Mycorrhizal Mutualists.</title>
        <authorList>
            <consortium name="DOE Joint Genome Institute"/>
            <consortium name="Mycorrhizal Genomics Consortium"/>
            <person name="Kohler A."/>
            <person name="Kuo A."/>
            <person name="Nagy L.G."/>
            <person name="Floudas D."/>
            <person name="Copeland A."/>
            <person name="Barry K.W."/>
            <person name="Cichocki N."/>
            <person name="Veneault-Fourrey C."/>
            <person name="LaButti K."/>
            <person name="Lindquist E.A."/>
            <person name="Lipzen A."/>
            <person name="Lundell T."/>
            <person name="Morin E."/>
            <person name="Murat C."/>
            <person name="Riley R."/>
            <person name="Ohm R."/>
            <person name="Sun H."/>
            <person name="Tunlid A."/>
            <person name="Henrissat B."/>
            <person name="Grigoriev I.V."/>
            <person name="Hibbett D.S."/>
            <person name="Martin F."/>
        </authorList>
    </citation>
    <scope>NUCLEOTIDE SEQUENCE [LARGE SCALE GENOMIC DNA]</scope>
    <source>
        <strain evidence="7">Zn</strain>
    </source>
</reference>
<evidence type="ECO:0000313" key="7">
    <source>
        <dbReference type="Proteomes" id="UP000054321"/>
    </source>
</evidence>
<dbReference type="Gene3D" id="1.10.1200.10">
    <property type="entry name" value="ACP-like"/>
    <property type="match status" value="1"/>
</dbReference>
<dbReference type="Pfam" id="PF00501">
    <property type="entry name" value="AMP-binding"/>
    <property type="match status" value="1"/>
</dbReference>
<evidence type="ECO:0000256" key="2">
    <source>
        <dbReference type="ARBA" id="ARBA00022553"/>
    </source>
</evidence>
<dbReference type="InterPro" id="IPR000873">
    <property type="entry name" value="AMP-dep_synth/lig_dom"/>
</dbReference>
<keyword evidence="2" id="KW-0597">Phosphoprotein</keyword>
<dbReference type="InterPro" id="IPR023213">
    <property type="entry name" value="CAT-like_dom_sf"/>
</dbReference>
<dbReference type="GO" id="GO:0031177">
    <property type="term" value="F:phosphopantetheine binding"/>
    <property type="evidence" value="ECO:0007669"/>
    <property type="project" value="TreeGrafter"/>
</dbReference>
<dbReference type="OrthoDB" id="416786at2759"/>
<evidence type="ECO:0000256" key="1">
    <source>
        <dbReference type="ARBA" id="ARBA00022450"/>
    </source>
</evidence>
<dbReference type="GO" id="GO:0043041">
    <property type="term" value="P:amino acid activation for nonribosomal peptide biosynthetic process"/>
    <property type="evidence" value="ECO:0007669"/>
    <property type="project" value="TreeGrafter"/>
</dbReference>
<dbReference type="PROSITE" id="PS00455">
    <property type="entry name" value="AMP_BINDING"/>
    <property type="match status" value="1"/>
</dbReference>
<dbReference type="Gene3D" id="3.30.300.30">
    <property type="match status" value="1"/>
</dbReference>
<dbReference type="GO" id="GO:0044550">
    <property type="term" value="P:secondary metabolite biosynthetic process"/>
    <property type="evidence" value="ECO:0007669"/>
    <property type="project" value="TreeGrafter"/>
</dbReference>
<comment type="similarity">
    <text evidence="4">Belongs to the NRP synthetase family.</text>
</comment>
<dbReference type="InterPro" id="IPR010071">
    <property type="entry name" value="AA_adenyl_dom"/>
</dbReference>
<dbReference type="FunFam" id="3.30.300.30:FF:000015">
    <property type="entry name" value="Nonribosomal peptide synthase SidD"/>
    <property type="match status" value="1"/>
</dbReference>
<dbReference type="Gene3D" id="3.30.559.30">
    <property type="entry name" value="Nonribosomal peptide synthetase, condensation domain"/>
    <property type="match status" value="2"/>
</dbReference>
<sequence length="1537" mass="168838">MALPTVVSRDDVDEKTLIEIAEACQVSSDQIEDIYACTPLQSRSMAESAINSGASVFQFVLSLGPPVDIDRWCAALGQVVSLNSVLRTRLVDCRLGLVQVVTSKMHYTERLAGDVEQYMRDDKAQPLDLGVPLFRSVIINRKWVLTMHHAVMDHSSLASLFRDVLNIYHGQAPETRSPFKGFVKYCLSIDESTAKSFWSSRFKGTPAIFPKVEPGYAPNATKKVTCKITSNRVGTGVSLVHVPSFIEAAWALTAGAYTGSESVAFGLVLSGRTPILAGLETTLGPTIATIPVQVNIQRNMTVEEIIRERNIALRQLQAQPALQYGLARIRAVNDAAHIASGFQTLLNIRPSFYDPDESAELKYECMAEPNGAFGLSLYCNLEKDGILLEAMYDPAVLCEPQLHRIVNQFEHTLQSLIEASFQTKLRQLQLLNIRDHCEILQWNNTEPETVDKCIHELFSAQARNQPAATAVEAWDGNVSYHELDEMSDRLAFELRRRGVSTGSSVPFIFEKSLWTVVAIFAIMKAGGACVPIDRSNPHARKAAIVSSAHAKTVLTSSAELVNSIDLAPDVFAVNTASISRLPGLTGPLDKGICSPGDLAYIMFTSGSTGAPKGVMLEHRCLVSSLSSQAQRFSWHPGCRMLQFAAHVWDISMGEIFGALLFGGCLCIPSEEARESNLVNFIESGKVNFAWFTPTVLRTLSPNDLTGLQSIISAGEPVCTDAAKTWGRALRFINGWGPTETSILSSAAVLTPASPHLETIGTPVGCAIWIVNPANVNELAPIGAIGEILVEGPGVARGYLDDHARTAASFISPPPWAPSRKRKAKNFYRTGDLARYHPDGNICYVGRQDNQVKIRGQRFELGEVESVISRCDQVTAVFIATKILSSRTELVAVVCLTDKQMSSGGVLQEQSDAYAELTAQDLCAIRDSVRARLPSYMIPTVWLAVEQMPLAPSGKLDREAIRAWLKTKKLSSVRAALEARVTGILTPPASIEEQLLQAVWSSVLALPRRDIGRESSFMQLGGDSILAMQAANRCRKRGIQTTMEALLKGESLAAIAKSSLILEPAGDVAPVSPHGTLKNECLVEPDAAIPSVFNSRLSQLGHSNTHFRSENIERVVPATDVQAFMLAVGELGDKGYHIQFELEFRPNLDAARLQRACEQVVRHHPILRTVFFQHGPAIHQAVLKDFLTETVVDVRERDNPPPIITFHEGTSFARFHLFSDGQLCHRLRLDIHHALYDAFSLELVFQDLDAAYLCKPLSDGPHFHSWISYVEALDKSTAREYWREVLQGCSMSYLVPPIAGVTHSHPLDRQIQIRVPIKNLQTSFGTPSSVMKAAWAVLLSHALGTNDVIFGEVSTNRYLPVPGLNEIRGPCVNFLPVRVRLKQEIALTSLITQIQDQSTASLPYHHLGFRSIIKDCTTWPRWTRFSSVLSYQNHGSLKSSLKIGGANCSLSSYGKLGDSADISVIATPGFEDLEIEIYYSSHTLSSEQISWISQSLITILGGIPAFLEQNITQIENHLQRSLGSYVMHQPAPTHLRIS</sequence>
<dbReference type="CDD" id="cd19542">
    <property type="entry name" value="CT_NRPS-like"/>
    <property type="match status" value="1"/>
</dbReference>
<dbReference type="InterPro" id="IPR045851">
    <property type="entry name" value="AMP-bd_C_sf"/>
</dbReference>
<dbReference type="SUPFAM" id="SSF56801">
    <property type="entry name" value="Acetyl-CoA synthetase-like"/>
    <property type="match status" value="1"/>
</dbReference>
<protein>
    <recommendedName>
        <fullName evidence="5">Carrier domain-containing protein</fullName>
    </recommendedName>
</protein>
<dbReference type="PROSITE" id="PS50075">
    <property type="entry name" value="CARRIER"/>
    <property type="match status" value="1"/>
</dbReference>
<dbReference type="FunFam" id="3.40.50.12780:FF:000012">
    <property type="entry name" value="Non-ribosomal peptide synthetase"/>
    <property type="match status" value="1"/>
</dbReference>
<reference evidence="6 7" key="1">
    <citation type="submission" date="2014-04" db="EMBL/GenBank/DDBJ databases">
        <authorList>
            <consortium name="DOE Joint Genome Institute"/>
            <person name="Kuo A."/>
            <person name="Martino E."/>
            <person name="Perotto S."/>
            <person name="Kohler A."/>
            <person name="Nagy L.G."/>
            <person name="Floudas D."/>
            <person name="Copeland A."/>
            <person name="Barry K.W."/>
            <person name="Cichocki N."/>
            <person name="Veneault-Fourrey C."/>
            <person name="LaButti K."/>
            <person name="Lindquist E.A."/>
            <person name="Lipzen A."/>
            <person name="Lundell T."/>
            <person name="Morin E."/>
            <person name="Murat C."/>
            <person name="Sun H."/>
            <person name="Tunlid A."/>
            <person name="Henrissat B."/>
            <person name="Grigoriev I.V."/>
            <person name="Hibbett D.S."/>
            <person name="Martin F."/>
            <person name="Nordberg H.P."/>
            <person name="Cantor M.N."/>
            <person name="Hua S.X."/>
        </authorList>
    </citation>
    <scope>NUCLEOTIDE SEQUENCE [LARGE SCALE GENOMIC DNA]</scope>
    <source>
        <strain evidence="6 7">Zn</strain>
    </source>
</reference>
<dbReference type="EMBL" id="KN832889">
    <property type="protein sequence ID" value="KIM94802.1"/>
    <property type="molecule type" value="Genomic_DNA"/>
</dbReference>
<dbReference type="SUPFAM" id="SSF52777">
    <property type="entry name" value="CoA-dependent acyltransferases"/>
    <property type="match status" value="4"/>
</dbReference>
<dbReference type="InParanoid" id="A0A0C3CYP9"/>
<dbReference type="PANTHER" id="PTHR45527">
    <property type="entry name" value="NONRIBOSOMAL PEPTIDE SYNTHETASE"/>
    <property type="match status" value="1"/>
</dbReference>
<dbReference type="SUPFAM" id="SSF47336">
    <property type="entry name" value="ACP-like"/>
    <property type="match status" value="1"/>
</dbReference>
<dbReference type="InterPro" id="IPR020845">
    <property type="entry name" value="AMP-binding_CS"/>
</dbReference>
<dbReference type="GO" id="GO:0016874">
    <property type="term" value="F:ligase activity"/>
    <property type="evidence" value="ECO:0007669"/>
    <property type="project" value="UniProtKB-KW"/>
</dbReference>
<evidence type="ECO:0000313" key="6">
    <source>
        <dbReference type="EMBL" id="KIM94802.1"/>
    </source>
</evidence>
<organism evidence="6 7">
    <name type="scientific">Oidiodendron maius (strain Zn)</name>
    <dbReference type="NCBI Taxonomy" id="913774"/>
    <lineage>
        <taxon>Eukaryota</taxon>
        <taxon>Fungi</taxon>
        <taxon>Dikarya</taxon>
        <taxon>Ascomycota</taxon>
        <taxon>Pezizomycotina</taxon>
        <taxon>Leotiomycetes</taxon>
        <taxon>Leotiomycetes incertae sedis</taxon>
        <taxon>Myxotrichaceae</taxon>
        <taxon>Oidiodendron</taxon>
    </lineage>
</organism>
<evidence type="ECO:0000259" key="5">
    <source>
        <dbReference type="PROSITE" id="PS50075"/>
    </source>
</evidence>
<keyword evidence="7" id="KW-1185">Reference proteome</keyword>
<proteinExistence type="inferred from homology"/>
<dbReference type="InterPro" id="IPR042099">
    <property type="entry name" value="ANL_N_sf"/>
</dbReference>
<dbReference type="Gene3D" id="3.30.559.10">
    <property type="entry name" value="Chloramphenicol acetyltransferase-like domain"/>
    <property type="match status" value="2"/>
</dbReference>
<dbReference type="InterPro" id="IPR036736">
    <property type="entry name" value="ACP-like_sf"/>
</dbReference>
<dbReference type="Gene3D" id="3.40.50.12780">
    <property type="entry name" value="N-terminal domain of ligase-like"/>
    <property type="match status" value="1"/>
</dbReference>
<evidence type="ECO:0000256" key="4">
    <source>
        <dbReference type="ARBA" id="ARBA00029454"/>
    </source>
</evidence>
<dbReference type="PANTHER" id="PTHR45527:SF12">
    <property type="entry name" value="NONRIBOSOMAL PEPTIDE SYNTHETASE IVOA"/>
    <property type="match status" value="1"/>
</dbReference>
<accession>A0A0C3CYP9</accession>
<name>A0A0C3CYP9_OIDMZ</name>
<dbReference type="NCBIfam" id="TIGR01733">
    <property type="entry name" value="AA-adenyl-dom"/>
    <property type="match status" value="1"/>
</dbReference>
<keyword evidence="1" id="KW-0596">Phosphopantetheine</keyword>
<feature type="domain" description="Carrier" evidence="5">
    <location>
        <begin position="986"/>
        <end position="1062"/>
    </location>
</feature>
<dbReference type="CDD" id="cd19545">
    <property type="entry name" value="FUM14_C_NRPS-like"/>
    <property type="match status" value="1"/>
</dbReference>
<dbReference type="Proteomes" id="UP000054321">
    <property type="component" value="Unassembled WGS sequence"/>
</dbReference>
<dbReference type="Pfam" id="PF00550">
    <property type="entry name" value="PP-binding"/>
    <property type="match status" value="1"/>
</dbReference>
<keyword evidence="3" id="KW-0436">Ligase</keyword>
<dbReference type="InterPro" id="IPR009081">
    <property type="entry name" value="PP-bd_ACP"/>
</dbReference>
<dbReference type="InterPro" id="IPR001242">
    <property type="entry name" value="Condensation_dom"/>
</dbReference>
<dbReference type="CDD" id="cd05918">
    <property type="entry name" value="A_NRPS_SidN3_like"/>
    <property type="match status" value="1"/>
</dbReference>
<dbReference type="STRING" id="913774.A0A0C3CYP9"/>
<dbReference type="Pfam" id="PF00668">
    <property type="entry name" value="Condensation"/>
    <property type="match status" value="2"/>
</dbReference>
<evidence type="ECO:0000256" key="3">
    <source>
        <dbReference type="ARBA" id="ARBA00022598"/>
    </source>
</evidence>
<gene>
    <name evidence="6" type="ORF">OIDMADRAFT_60571</name>
</gene>